<protein>
    <submittedName>
        <fullName evidence="10">Ceramide glucosyltransferase</fullName>
    </submittedName>
</protein>
<evidence type="ECO:0000256" key="3">
    <source>
        <dbReference type="ARBA" id="ARBA00004991"/>
    </source>
</evidence>
<proteinExistence type="predicted"/>
<keyword evidence="8 9" id="KW-0472">Membrane</keyword>
<dbReference type="GO" id="GO:0008120">
    <property type="term" value="F:ceramide glucosyltransferase activity"/>
    <property type="evidence" value="ECO:0007669"/>
    <property type="project" value="TreeGrafter"/>
</dbReference>
<dbReference type="GO" id="GO:0006679">
    <property type="term" value="P:glucosylceramide biosynthetic process"/>
    <property type="evidence" value="ECO:0007669"/>
    <property type="project" value="TreeGrafter"/>
</dbReference>
<evidence type="ECO:0000256" key="8">
    <source>
        <dbReference type="ARBA" id="ARBA00023136"/>
    </source>
</evidence>
<evidence type="ECO:0000256" key="4">
    <source>
        <dbReference type="ARBA" id="ARBA00022676"/>
    </source>
</evidence>
<keyword evidence="11" id="KW-1185">Reference proteome</keyword>
<feature type="transmembrane region" description="Helical" evidence="9">
    <location>
        <begin position="286"/>
        <end position="312"/>
    </location>
</feature>
<keyword evidence="7 9" id="KW-1133">Transmembrane helix</keyword>
<evidence type="ECO:0000256" key="1">
    <source>
        <dbReference type="ARBA" id="ARBA00004141"/>
    </source>
</evidence>
<dbReference type="PANTHER" id="PTHR12726">
    <property type="entry name" value="CERAMIDE GLUCOSYLTRANSFERASE"/>
    <property type="match status" value="1"/>
</dbReference>
<dbReference type="CDD" id="cd02520">
    <property type="entry name" value="Glucosylceramide_synthase"/>
    <property type="match status" value="1"/>
</dbReference>
<organism evidence="10 11">
    <name type="scientific">Mesorhizobium delmotii</name>
    <dbReference type="NCBI Taxonomy" id="1631247"/>
    <lineage>
        <taxon>Bacteria</taxon>
        <taxon>Pseudomonadati</taxon>
        <taxon>Pseudomonadota</taxon>
        <taxon>Alphaproteobacteria</taxon>
        <taxon>Hyphomicrobiales</taxon>
        <taxon>Phyllobacteriaceae</taxon>
        <taxon>Mesorhizobium</taxon>
    </lineage>
</organism>
<dbReference type="PANTHER" id="PTHR12726:SF0">
    <property type="entry name" value="CERAMIDE GLUCOSYLTRANSFERASE"/>
    <property type="match status" value="1"/>
</dbReference>
<evidence type="ECO:0000256" key="6">
    <source>
        <dbReference type="ARBA" id="ARBA00022692"/>
    </source>
</evidence>
<dbReference type="Pfam" id="PF13506">
    <property type="entry name" value="Glyco_transf_21"/>
    <property type="match status" value="1"/>
</dbReference>
<feature type="transmembrane region" description="Helical" evidence="9">
    <location>
        <begin position="318"/>
        <end position="339"/>
    </location>
</feature>
<dbReference type="AlphaFoldDB" id="A0A2P9ACS9"/>
<dbReference type="GO" id="GO:0016020">
    <property type="term" value="C:membrane"/>
    <property type="evidence" value="ECO:0007669"/>
    <property type="project" value="UniProtKB-SubCell"/>
</dbReference>
<accession>A0A2P9ACS9</accession>
<gene>
    <name evidence="10" type="ORF">BQ8482_110862</name>
</gene>
<keyword evidence="4" id="KW-0328">Glycosyltransferase</keyword>
<comment type="pathway">
    <text evidence="3">Sphingolipid metabolism.</text>
</comment>
<evidence type="ECO:0000313" key="10">
    <source>
        <dbReference type="EMBL" id="SJM28932.1"/>
    </source>
</evidence>
<feature type="transmembrane region" description="Helical" evidence="9">
    <location>
        <begin position="20"/>
        <end position="39"/>
    </location>
</feature>
<evidence type="ECO:0000256" key="9">
    <source>
        <dbReference type="SAM" id="Phobius"/>
    </source>
</evidence>
<dbReference type="EMBL" id="FUIG01000013">
    <property type="protein sequence ID" value="SJM28932.1"/>
    <property type="molecule type" value="Genomic_DNA"/>
</dbReference>
<keyword evidence="6 9" id="KW-0812">Transmembrane</keyword>
<dbReference type="Proteomes" id="UP000245698">
    <property type="component" value="Unassembled WGS sequence"/>
</dbReference>
<dbReference type="InterPro" id="IPR029044">
    <property type="entry name" value="Nucleotide-diphossugar_trans"/>
</dbReference>
<reference evidence="11" key="1">
    <citation type="submission" date="2016-12" db="EMBL/GenBank/DDBJ databases">
        <authorList>
            <person name="Brunel B."/>
        </authorList>
    </citation>
    <scope>NUCLEOTIDE SEQUENCE [LARGE SCALE GENOMIC DNA]</scope>
</reference>
<dbReference type="Gene3D" id="3.90.550.10">
    <property type="entry name" value="Spore Coat Polysaccharide Biosynthesis Protein SpsA, Chain A"/>
    <property type="match status" value="1"/>
</dbReference>
<dbReference type="InterPro" id="IPR025993">
    <property type="entry name" value="Ceramide_glucosylTrfase"/>
</dbReference>
<comment type="pathway">
    <text evidence="2">Lipid metabolism; sphingolipid metabolism.</text>
</comment>
<dbReference type="SUPFAM" id="SSF53448">
    <property type="entry name" value="Nucleotide-diphospho-sugar transferases"/>
    <property type="match status" value="1"/>
</dbReference>
<evidence type="ECO:0000256" key="7">
    <source>
        <dbReference type="ARBA" id="ARBA00022989"/>
    </source>
</evidence>
<sequence>MRPVFFWSDQISMELTVTAALLSTALLLVNLASILLASLKLNRPGRITPAAGKAPPVSIVVPSRGVEPFAEETLERAFSLDWPRYELIFCVAHADDPVVGPITDAIARFPAVTARLLVGDDRISGNPKLNNCVKGWEAARHRWVILADSNVLMSRDYVQHLMAAWRPDTGLVCSTPIGSRPDGFWAEVECAFLNTLQARWQYTGEALGLGFAQGKSMLWNKPMLDANGGIRALAAEIAEDAAATKLVNGLGLRVNLVASPFEQPLGLRTFGEIWSRQARWARLRRVTFPLFFAPEILIGAAPPLVLALVAAAGAGFSLSATAVAVLVIAYLPECALASAKGWHLSLRMIPAMVARDVMLPAIWVRGWLSGAVDWRGNTMTIHTSAGAELEETPSGA</sequence>
<evidence type="ECO:0000256" key="5">
    <source>
        <dbReference type="ARBA" id="ARBA00022679"/>
    </source>
</evidence>
<name>A0A2P9ACS9_9HYPH</name>
<evidence type="ECO:0000313" key="11">
    <source>
        <dbReference type="Proteomes" id="UP000245698"/>
    </source>
</evidence>
<evidence type="ECO:0000256" key="2">
    <source>
        <dbReference type="ARBA" id="ARBA00004760"/>
    </source>
</evidence>
<comment type="subcellular location">
    <subcellularLocation>
        <location evidence="1">Membrane</location>
        <topology evidence="1">Multi-pass membrane protein</topology>
    </subcellularLocation>
</comment>
<keyword evidence="5 10" id="KW-0808">Transferase</keyword>